<comment type="caution">
    <text evidence="6">The sequence shown here is derived from an EMBL/GenBank/DDBJ whole genome shotgun (WGS) entry which is preliminary data.</text>
</comment>
<feature type="transmembrane region" description="Helical" evidence="5">
    <location>
        <begin position="80"/>
        <end position="101"/>
    </location>
</feature>
<sequence length="110" mass="12173">MFLSFPEQSNCSPRDFWTFFIQVGVPYPQVTFFLVAILEVGCGACIAGKFAVKQAAAALIVIMLGALYFAKLPALMDKGLLQFAFDARLDIVMLVILILLFRQAKTISFT</sequence>
<dbReference type="InterPro" id="IPR032808">
    <property type="entry name" value="DoxX"/>
</dbReference>
<name>A0ABU5C6K1_9BACI</name>
<evidence type="ECO:0000256" key="4">
    <source>
        <dbReference type="ARBA" id="ARBA00023136"/>
    </source>
</evidence>
<keyword evidence="7" id="KW-1185">Reference proteome</keyword>
<reference evidence="6 7" key="1">
    <citation type="submission" date="2023-10" db="EMBL/GenBank/DDBJ databases">
        <title>Virgibacillus halophilus 5B73C genome.</title>
        <authorList>
            <person name="Miliotis G."/>
            <person name="Sengupta P."/>
            <person name="Hameed A."/>
            <person name="Chuvochina M."/>
            <person name="Mcdonagh F."/>
            <person name="Simpson A.C."/>
            <person name="Singh N.K."/>
            <person name="Rekha P.D."/>
            <person name="Raman K."/>
            <person name="Hugenholtz P."/>
            <person name="Venkateswaran K."/>
        </authorList>
    </citation>
    <scope>NUCLEOTIDE SEQUENCE [LARGE SCALE GENOMIC DNA]</scope>
    <source>
        <strain evidence="6 7">5B73C</strain>
    </source>
</reference>
<organism evidence="6 7">
    <name type="scientific">Tigheibacillus halophilus</name>
    <dbReference type="NCBI Taxonomy" id="361280"/>
    <lineage>
        <taxon>Bacteria</taxon>
        <taxon>Bacillati</taxon>
        <taxon>Bacillota</taxon>
        <taxon>Bacilli</taxon>
        <taxon>Bacillales</taxon>
        <taxon>Bacillaceae</taxon>
        <taxon>Tigheibacillus</taxon>
    </lineage>
</organism>
<evidence type="ECO:0000313" key="7">
    <source>
        <dbReference type="Proteomes" id="UP001281447"/>
    </source>
</evidence>
<evidence type="ECO:0000256" key="2">
    <source>
        <dbReference type="ARBA" id="ARBA00022692"/>
    </source>
</evidence>
<evidence type="ECO:0000256" key="1">
    <source>
        <dbReference type="ARBA" id="ARBA00004141"/>
    </source>
</evidence>
<proteinExistence type="predicted"/>
<dbReference type="Pfam" id="PF07681">
    <property type="entry name" value="DoxX"/>
    <property type="match status" value="1"/>
</dbReference>
<evidence type="ECO:0000256" key="3">
    <source>
        <dbReference type="ARBA" id="ARBA00022989"/>
    </source>
</evidence>
<dbReference type="EMBL" id="JAWDIP010000003">
    <property type="protein sequence ID" value="MDY0394690.1"/>
    <property type="molecule type" value="Genomic_DNA"/>
</dbReference>
<feature type="transmembrane region" description="Helical" evidence="5">
    <location>
        <begin position="55"/>
        <end position="74"/>
    </location>
</feature>
<comment type="subcellular location">
    <subcellularLocation>
        <location evidence="1">Membrane</location>
        <topology evidence="1">Multi-pass membrane protein</topology>
    </subcellularLocation>
</comment>
<evidence type="ECO:0000313" key="6">
    <source>
        <dbReference type="EMBL" id="MDY0394690.1"/>
    </source>
</evidence>
<keyword evidence="4 5" id="KW-0472">Membrane</keyword>
<accession>A0ABU5C6K1</accession>
<protein>
    <submittedName>
        <fullName evidence="6">DoxX family protein</fullName>
    </submittedName>
</protein>
<evidence type="ECO:0000256" key="5">
    <source>
        <dbReference type="SAM" id="Phobius"/>
    </source>
</evidence>
<keyword evidence="2 5" id="KW-0812">Transmembrane</keyword>
<keyword evidence="3 5" id="KW-1133">Transmembrane helix</keyword>
<dbReference type="Proteomes" id="UP001281447">
    <property type="component" value="Unassembled WGS sequence"/>
</dbReference>
<gene>
    <name evidence="6" type="ORF">RWE15_09805</name>
</gene>